<feature type="compositionally biased region" description="Basic and acidic residues" evidence="1">
    <location>
        <begin position="334"/>
        <end position="351"/>
    </location>
</feature>
<dbReference type="NCBIfam" id="NF038145">
    <property type="entry name" value="Hvo_1808_fam"/>
    <property type="match status" value="1"/>
</dbReference>
<evidence type="ECO:0000313" key="2">
    <source>
        <dbReference type="EMBL" id="MFC4541184.1"/>
    </source>
</evidence>
<proteinExistence type="predicted"/>
<protein>
    <submittedName>
        <fullName evidence="2">Hvo_1808 family surface protein</fullName>
    </submittedName>
</protein>
<organism evidence="2 3">
    <name type="scientific">Halosolutus amylolyticus</name>
    <dbReference type="NCBI Taxonomy" id="2932267"/>
    <lineage>
        <taxon>Archaea</taxon>
        <taxon>Methanobacteriati</taxon>
        <taxon>Methanobacteriota</taxon>
        <taxon>Stenosarchaea group</taxon>
        <taxon>Halobacteria</taxon>
        <taxon>Halobacteriales</taxon>
        <taxon>Natrialbaceae</taxon>
        <taxon>Halosolutus</taxon>
    </lineage>
</organism>
<dbReference type="EMBL" id="JBHSFA010000002">
    <property type="protein sequence ID" value="MFC4541184.1"/>
    <property type="molecule type" value="Genomic_DNA"/>
</dbReference>
<dbReference type="Proteomes" id="UP001595898">
    <property type="component" value="Unassembled WGS sequence"/>
</dbReference>
<reference evidence="2 3" key="1">
    <citation type="journal article" date="2019" name="Int. J. Syst. Evol. Microbiol.">
        <title>The Global Catalogue of Microorganisms (GCM) 10K type strain sequencing project: providing services to taxonomists for standard genome sequencing and annotation.</title>
        <authorList>
            <consortium name="The Broad Institute Genomics Platform"/>
            <consortium name="The Broad Institute Genome Sequencing Center for Infectious Disease"/>
            <person name="Wu L."/>
            <person name="Ma J."/>
        </authorList>
    </citation>
    <scope>NUCLEOTIDE SEQUENCE [LARGE SCALE GENOMIC DNA]</scope>
    <source>
        <strain evidence="2 3">WLHS5</strain>
    </source>
</reference>
<accession>A0ABD5PMP3</accession>
<feature type="region of interest" description="Disordered" evidence="1">
    <location>
        <begin position="327"/>
        <end position="351"/>
    </location>
</feature>
<dbReference type="InterPro" id="IPR047792">
    <property type="entry name" value="Hvo_1808-like"/>
</dbReference>
<feature type="region of interest" description="Disordered" evidence="1">
    <location>
        <begin position="59"/>
        <end position="82"/>
    </location>
</feature>
<gene>
    <name evidence="2" type="ORF">ACFO5R_04480</name>
</gene>
<dbReference type="RefSeq" id="WP_250139324.1">
    <property type="nucleotide sequence ID" value="NZ_JALIQP010000001.1"/>
</dbReference>
<name>A0ABD5PMP3_9EURY</name>
<keyword evidence="3" id="KW-1185">Reference proteome</keyword>
<evidence type="ECO:0000313" key="3">
    <source>
        <dbReference type="Proteomes" id="UP001595898"/>
    </source>
</evidence>
<comment type="caution">
    <text evidence="2">The sequence shown here is derived from an EMBL/GenBank/DDBJ whole genome shotgun (WGS) entry which is preliminary data.</text>
</comment>
<feature type="compositionally biased region" description="Acidic residues" evidence="1">
    <location>
        <begin position="527"/>
        <end position="540"/>
    </location>
</feature>
<sequence>MRSTRVPLLVALVVLSLCAVPLSAAGGGGAPSATAGGIEGATSPAAVAAGDHAASAGATGTLDRAASTPAIQDRDDDHSTGDTIGYVEGYWYDDELPVDDREDATVDDDELDAVVYRAMARVEVIRERTFEDDVDVEVRSRSAYQAEQDDLFTDLGPAERLQENVNYEALFMIDGETNAVDEAETLYGGAVEGYYEPQSDRIVVVSNTPDEPELNEVVLGHELVHALQDQHFDLTNYDRESLDGSNAENGLIEGDAVAVERAYDQRCGAEWECVLPADGPTELPDDVNWGLYFTIYQPYADGPDYVAHLREQGGWDAVDDAYDDPPASTSEVIHPGEDREPVETDVADRSSEDWEQLEIDGEPATETVGEAGMAAMFADGAIDRDRPSVVSRDEFLGMGLSGGEDLRYDQPYTDGWAGDELVTYVPADADTNGSDDPIAAADDAGYVWQTEWVSEGEAQAFVDGYLQLLEINGASAVADRQDTYEIADGFAGAYYAEQDGETVTIVHAPSIDALDEVEQGAAPEGDDRLEVDEGGDDGADETGSWSDEIPGFGLSIAVLSLVLGTLAVRNGRRR</sequence>
<evidence type="ECO:0000256" key="1">
    <source>
        <dbReference type="SAM" id="MobiDB-lite"/>
    </source>
</evidence>
<dbReference type="AlphaFoldDB" id="A0ABD5PMP3"/>
<feature type="region of interest" description="Disordered" evidence="1">
    <location>
        <begin position="519"/>
        <end position="547"/>
    </location>
</feature>